<dbReference type="PANTHER" id="PTHR43451">
    <property type="entry name" value="ACETYLTRANSFERASE (GNAT) FAMILY PROTEIN"/>
    <property type="match status" value="1"/>
</dbReference>
<dbReference type="Gene3D" id="3.40.630.30">
    <property type="match status" value="1"/>
</dbReference>
<evidence type="ECO:0000259" key="1">
    <source>
        <dbReference type="PROSITE" id="PS51186"/>
    </source>
</evidence>
<dbReference type="PANTHER" id="PTHR43451:SF1">
    <property type="entry name" value="ACETYLTRANSFERASE"/>
    <property type="match status" value="1"/>
</dbReference>
<dbReference type="SUPFAM" id="SSF55729">
    <property type="entry name" value="Acyl-CoA N-acyltransferases (Nat)"/>
    <property type="match status" value="1"/>
</dbReference>
<comment type="caution">
    <text evidence="2">The sequence shown here is derived from an EMBL/GenBank/DDBJ whole genome shotgun (WGS) entry which is preliminary data.</text>
</comment>
<dbReference type="InterPro" id="IPR000182">
    <property type="entry name" value="GNAT_dom"/>
</dbReference>
<feature type="domain" description="N-acetyltransferase" evidence="1">
    <location>
        <begin position="6"/>
        <end position="158"/>
    </location>
</feature>
<dbReference type="EMBL" id="QRBE01000003">
    <property type="protein sequence ID" value="RDS83125.1"/>
    <property type="molecule type" value="Genomic_DNA"/>
</dbReference>
<evidence type="ECO:0000313" key="3">
    <source>
        <dbReference type="Proteomes" id="UP000254258"/>
    </source>
</evidence>
<evidence type="ECO:0000313" key="2">
    <source>
        <dbReference type="EMBL" id="RDS83125.1"/>
    </source>
</evidence>
<name>A0A370X4I5_9GAMM</name>
<protein>
    <submittedName>
        <fullName evidence="2">GNAT family N-acetyltransferase</fullName>
    </submittedName>
</protein>
<dbReference type="AlphaFoldDB" id="A0A370X4I5"/>
<keyword evidence="2" id="KW-0808">Transferase</keyword>
<sequence>MSNDELQLRLAQPDDARNIGVLCRRVVKRWVVPDQSADVGRALLSRLSASVVRQRIIDGQRFHLAYVGNVLVGVAAMRDDSHLLHFYVSTRYQGRGIARRLWQSAMGDAIRRAGTRCFTLNATPCAVPVYLRLGFHIDGAERPSPSGVLTTPMSLQLPVQRSQRA</sequence>
<dbReference type="PROSITE" id="PS51186">
    <property type="entry name" value="GNAT"/>
    <property type="match status" value="1"/>
</dbReference>
<gene>
    <name evidence="2" type="ORF">DWU98_08350</name>
</gene>
<dbReference type="Proteomes" id="UP000254258">
    <property type="component" value="Unassembled WGS sequence"/>
</dbReference>
<dbReference type="InterPro" id="IPR016181">
    <property type="entry name" value="Acyl_CoA_acyltransferase"/>
</dbReference>
<keyword evidence="3" id="KW-1185">Reference proteome</keyword>
<dbReference type="InterPro" id="IPR052564">
    <property type="entry name" value="N-acetyltrans/Recomb-assoc"/>
</dbReference>
<dbReference type="GO" id="GO:0016747">
    <property type="term" value="F:acyltransferase activity, transferring groups other than amino-acyl groups"/>
    <property type="evidence" value="ECO:0007669"/>
    <property type="project" value="InterPro"/>
</dbReference>
<accession>A0A370X4I5</accession>
<dbReference type="OrthoDB" id="9789605at2"/>
<reference evidence="2 3" key="1">
    <citation type="submission" date="2018-07" db="EMBL/GenBank/DDBJ databases">
        <title>Dyella monticola sp. nov. and Dyella psychrodurans sp. nov. isolated from monsoon evergreen broad-leaved forest soil of Dinghu Mountain, China.</title>
        <authorList>
            <person name="Gao Z."/>
            <person name="Qiu L."/>
        </authorList>
    </citation>
    <scope>NUCLEOTIDE SEQUENCE [LARGE SCALE GENOMIC DNA]</scope>
    <source>
        <strain evidence="2 3">4G-K06</strain>
    </source>
</reference>
<dbReference type="Pfam" id="PF13673">
    <property type="entry name" value="Acetyltransf_10"/>
    <property type="match status" value="1"/>
</dbReference>
<dbReference type="CDD" id="cd04301">
    <property type="entry name" value="NAT_SF"/>
    <property type="match status" value="1"/>
</dbReference>
<organism evidence="2 3">
    <name type="scientific">Dyella monticola</name>
    <dbReference type="NCBI Taxonomy" id="1927958"/>
    <lineage>
        <taxon>Bacteria</taxon>
        <taxon>Pseudomonadati</taxon>
        <taxon>Pseudomonadota</taxon>
        <taxon>Gammaproteobacteria</taxon>
        <taxon>Lysobacterales</taxon>
        <taxon>Rhodanobacteraceae</taxon>
        <taxon>Dyella</taxon>
    </lineage>
</organism>
<dbReference type="RefSeq" id="WP_115495070.1">
    <property type="nucleotide sequence ID" value="NZ_QRBE01000003.1"/>
</dbReference>
<proteinExistence type="predicted"/>